<comment type="similarity">
    <text evidence="1">Belongs to the Gfa family.</text>
</comment>
<proteinExistence type="inferred from homology"/>
<sequence length="131" mass="14257">MNTRIASCSCGQLQAEVHGEPLRISVCHCLACQKRTGSVFGEQARFDSAGFKATGAATEYVRVGDGGTKFTFRFCPMCGATVYYTAEGRDGVVAVPVGAFADPGFPSPTVSFYERRQHSWLHMPVEFEHNP</sequence>
<evidence type="ECO:0000259" key="5">
    <source>
        <dbReference type="PROSITE" id="PS51891"/>
    </source>
</evidence>
<dbReference type="RefSeq" id="WP_173125085.1">
    <property type="nucleotide sequence ID" value="NZ_JABRWJ010000005.1"/>
</dbReference>
<dbReference type="Pfam" id="PF04828">
    <property type="entry name" value="GFA"/>
    <property type="match status" value="1"/>
</dbReference>
<gene>
    <name evidence="6" type="ORF">HLB44_18155</name>
</gene>
<dbReference type="EMBL" id="JABRWJ010000005">
    <property type="protein sequence ID" value="NRF68920.1"/>
    <property type="molecule type" value="Genomic_DNA"/>
</dbReference>
<keyword evidence="7" id="KW-1185">Reference proteome</keyword>
<keyword evidence="2" id="KW-0479">Metal-binding</keyword>
<evidence type="ECO:0000256" key="4">
    <source>
        <dbReference type="ARBA" id="ARBA00023239"/>
    </source>
</evidence>
<accession>A0ABX2EK18</accession>
<dbReference type="Proteomes" id="UP000737171">
    <property type="component" value="Unassembled WGS sequence"/>
</dbReference>
<keyword evidence="4" id="KW-0456">Lyase</keyword>
<dbReference type="Gene3D" id="3.90.1590.10">
    <property type="entry name" value="glutathione-dependent formaldehyde- activating enzyme (gfa)"/>
    <property type="match status" value="1"/>
</dbReference>
<reference evidence="6 7" key="1">
    <citation type="submission" date="2020-05" db="EMBL/GenBank/DDBJ databases">
        <title>Aquincola sp. isolate from soil.</title>
        <authorList>
            <person name="Han J."/>
            <person name="Kim D.-U."/>
        </authorList>
    </citation>
    <scope>NUCLEOTIDE SEQUENCE [LARGE SCALE GENOMIC DNA]</scope>
    <source>
        <strain evidence="6 7">S2</strain>
    </source>
</reference>
<dbReference type="PANTHER" id="PTHR33337:SF40">
    <property type="entry name" value="CENP-V_GFA DOMAIN-CONTAINING PROTEIN-RELATED"/>
    <property type="match status" value="1"/>
</dbReference>
<name>A0ABX2EK18_9BURK</name>
<evidence type="ECO:0000256" key="1">
    <source>
        <dbReference type="ARBA" id="ARBA00005495"/>
    </source>
</evidence>
<organism evidence="6 7">
    <name type="scientific">Pseudaquabacterium terrae</name>
    <dbReference type="NCBI Taxonomy" id="2732868"/>
    <lineage>
        <taxon>Bacteria</taxon>
        <taxon>Pseudomonadati</taxon>
        <taxon>Pseudomonadota</taxon>
        <taxon>Betaproteobacteria</taxon>
        <taxon>Burkholderiales</taxon>
        <taxon>Sphaerotilaceae</taxon>
        <taxon>Pseudaquabacterium</taxon>
    </lineage>
</organism>
<protein>
    <submittedName>
        <fullName evidence="6">GFA family protein</fullName>
    </submittedName>
</protein>
<dbReference type="PROSITE" id="PS51891">
    <property type="entry name" value="CENP_V_GFA"/>
    <property type="match status" value="1"/>
</dbReference>
<dbReference type="PANTHER" id="PTHR33337">
    <property type="entry name" value="GFA DOMAIN-CONTAINING PROTEIN"/>
    <property type="match status" value="1"/>
</dbReference>
<dbReference type="SUPFAM" id="SSF51316">
    <property type="entry name" value="Mss4-like"/>
    <property type="match status" value="1"/>
</dbReference>
<comment type="caution">
    <text evidence="6">The sequence shown here is derived from an EMBL/GenBank/DDBJ whole genome shotgun (WGS) entry which is preliminary data.</text>
</comment>
<evidence type="ECO:0000256" key="2">
    <source>
        <dbReference type="ARBA" id="ARBA00022723"/>
    </source>
</evidence>
<evidence type="ECO:0000313" key="7">
    <source>
        <dbReference type="Proteomes" id="UP000737171"/>
    </source>
</evidence>
<dbReference type="InterPro" id="IPR011057">
    <property type="entry name" value="Mss4-like_sf"/>
</dbReference>
<dbReference type="InterPro" id="IPR006913">
    <property type="entry name" value="CENP-V/GFA"/>
</dbReference>
<evidence type="ECO:0000313" key="6">
    <source>
        <dbReference type="EMBL" id="NRF68920.1"/>
    </source>
</evidence>
<feature type="domain" description="CENP-V/GFA" evidence="5">
    <location>
        <begin position="4"/>
        <end position="114"/>
    </location>
</feature>
<keyword evidence="3" id="KW-0862">Zinc</keyword>
<evidence type="ECO:0000256" key="3">
    <source>
        <dbReference type="ARBA" id="ARBA00022833"/>
    </source>
</evidence>